<proteinExistence type="predicted"/>
<reference evidence="1" key="1">
    <citation type="submission" date="2021-08" db="EMBL/GenBank/DDBJ databases">
        <title>The first chromosome-level gecko genome reveals the dynamic sex chromosomes of Neotropical dwarf geckos (Sphaerodactylidae: Sphaerodactylus).</title>
        <authorList>
            <person name="Pinto B.J."/>
            <person name="Keating S.E."/>
            <person name="Gamble T."/>
        </authorList>
    </citation>
    <scope>NUCLEOTIDE SEQUENCE</scope>
    <source>
        <strain evidence="1">TG3544</strain>
    </source>
</reference>
<name>A0ACB8EVL9_9SAUR</name>
<evidence type="ECO:0000313" key="1">
    <source>
        <dbReference type="EMBL" id="KAH7996454.1"/>
    </source>
</evidence>
<keyword evidence="2" id="KW-1185">Reference proteome</keyword>
<gene>
    <name evidence="1" type="ORF">K3G42_006464</name>
</gene>
<organism evidence="1 2">
    <name type="scientific">Sphaerodactylus townsendi</name>
    <dbReference type="NCBI Taxonomy" id="933632"/>
    <lineage>
        <taxon>Eukaryota</taxon>
        <taxon>Metazoa</taxon>
        <taxon>Chordata</taxon>
        <taxon>Craniata</taxon>
        <taxon>Vertebrata</taxon>
        <taxon>Euteleostomi</taxon>
        <taxon>Lepidosauria</taxon>
        <taxon>Squamata</taxon>
        <taxon>Bifurcata</taxon>
        <taxon>Gekkota</taxon>
        <taxon>Sphaerodactylidae</taxon>
        <taxon>Sphaerodactylus</taxon>
    </lineage>
</organism>
<dbReference type="Proteomes" id="UP000827872">
    <property type="component" value="Linkage Group LG15"/>
</dbReference>
<accession>A0ACB8EVL9</accession>
<evidence type="ECO:0000313" key="2">
    <source>
        <dbReference type="Proteomes" id="UP000827872"/>
    </source>
</evidence>
<dbReference type="EMBL" id="CM037628">
    <property type="protein sequence ID" value="KAH7996454.1"/>
    <property type="molecule type" value="Genomic_DNA"/>
</dbReference>
<comment type="caution">
    <text evidence="1">The sequence shown here is derived from an EMBL/GenBank/DDBJ whole genome shotgun (WGS) entry which is preliminary data.</text>
</comment>
<sequence length="163" mass="19197">MEKRRERGNTRKTPRYFFKCSKGELSWDAAGILFRDHIQVPRILQGSFFLAPPGPSHLPSNIPCTSQKISHLQKKNHSCHISSRKNTPSPPYIFFSAAFFKAEKVSSVDIPLQCNRYQILQKKIKEIRLPFDAHHPVVKGRRKRRRRRRRRRGKNRIVFAFMC</sequence>
<protein>
    <submittedName>
        <fullName evidence="1">Uncharacterized protein</fullName>
    </submittedName>
</protein>